<organism evidence="1 2">
    <name type="scientific">Neptunomonas qingdaonensis</name>
    <dbReference type="NCBI Taxonomy" id="1045558"/>
    <lineage>
        <taxon>Bacteria</taxon>
        <taxon>Pseudomonadati</taxon>
        <taxon>Pseudomonadota</taxon>
        <taxon>Gammaproteobacteria</taxon>
        <taxon>Oceanospirillales</taxon>
        <taxon>Oceanospirillaceae</taxon>
        <taxon>Neptunomonas</taxon>
    </lineage>
</organism>
<sequence>MSQGNMTQWIKRFRGVEQRFTQRIAVHWPECRKALSSSSEEDDITNNLVHRLCKDPVVRRIGWPEAQFVPFEPIADTEAVEGKGYIDIAVIIDQDRDVYLAYECKRLNVIHKGKRSSLATVYVTEGLNRYITQQYSRFLPMACMLGYVMDGQELYAKKKVEASIAANSDKGTLKSGPIDIDDTVPCKRFQTTHVRKDGSDFDVKHTLLSFEL</sequence>
<gene>
    <name evidence="1" type="ORF">SAMN05216175_10574</name>
</gene>
<dbReference type="Proteomes" id="UP000198623">
    <property type="component" value="Unassembled WGS sequence"/>
</dbReference>
<evidence type="ECO:0000313" key="2">
    <source>
        <dbReference type="Proteomes" id="UP000198623"/>
    </source>
</evidence>
<keyword evidence="2" id="KW-1185">Reference proteome</keyword>
<dbReference type="EMBL" id="FOOU01000005">
    <property type="protein sequence ID" value="SFG30440.1"/>
    <property type="molecule type" value="Genomic_DNA"/>
</dbReference>
<name>A0A1I2QR09_9GAMM</name>
<dbReference type="STRING" id="1045558.SAMN05216175_10574"/>
<proteinExistence type="predicted"/>
<reference evidence="2" key="1">
    <citation type="submission" date="2016-10" db="EMBL/GenBank/DDBJ databases">
        <authorList>
            <person name="Varghese N."/>
            <person name="Submissions S."/>
        </authorList>
    </citation>
    <scope>NUCLEOTIDE SEQUENCE [LARGE SCALE GENOMIC DNA]</scope>
    <source>
        <strain evidence="2">CGMCC 1.10971</strain>
    </source>
</reference>
<protein>
    <submittedName>
        <fullName evidence="1">Uncharacterized protein</fullName>
    </submittedName>
</protein>
<dbReference type="OrthoDB" id="277593at2"/>
<evidence type="ECO:0000313" key="1">
    <source>
        <dbReference type="EMBL" id="SFG30440.1"/>
    </source>
</evidence>
<accession>A0A1I2QR09</accession>
<dbReference type="AlphaFoldDB" id="A0A1I2QR09"/>